<dbReference type="PANTHER" id="PTHR43495:SF2">
    <property type="entry name" value="D-SERINE_D-ALANINE_GLYCINE TRANSPORTER"/>
    <property type="match status" value="1"/>
</dbReference>
<evidence type="ECO:0000256" key="7">
    <source>
        <dbReference type="ARBA" id="ARBA00023136"/>
    </source>
</evidence>
<reference evidence="11" key="4">
    <citation type="submission" date="2016-01" db="EMBL/GenBank/DDBJ databases">
        <authorList>
            <person name="Oliw E.H."/>
        </authorList>
    </citation>
    <scope>NUCLEOTIDE SEQUENCE [LARGE SCALE GENOMIC DNA]</scope>
    <source>
        <strain evidence="11">GED7749B</strain>
    </source>
</reference>
<evidence type="ECO:0000313" key="12">
    <source>
        <dbReference type="Proteomes" id="UP000032024"/>
    </source>
</evidence>
<feature type="transmembrane region" description="Helical" evidence="8">
    <location>
        <begin position="246"/>
        <end position="264"/>
    </location>
</feature>
<feature type="transmembrane region" description="Helical" evidence="8">
    <location>
        <begin position="157"/>
        <end position="178"/>
    </location>
</feature>
<gene>
    <name evidence="11" type="ORF">HMPREF3213_03793</name>
    <name evidence="10" type="ORF">SB48_HM08orf05989</name>
</gene>
<dbReference type="GO" id="GO:0005886">
    <property type="term" value="C:plasma membrane"/>
    <property type="evidence" value="ECO:0007669"/>
    <property type="project" value="UniProtKB-SubCell"/>
</dbReference>
<dbReference type="PROSITE" id="PS00218">
    <property type="entry name" value="AMINO_ACID_PERMEASE_1"/>
    <property type="match status" value="1"/>
</dbReference>
<keyword evidence="7 8" id="KW-0472">Membrane</keyword>
<keyword evidence="12" id="KW-1185">Reference proteome</keyword>
<reference evidence="13" key="3">
    <citation type="submission" date="2016-01" db="EMBL/GenBank/DDBJ databases">
        <authorList>
            <person name="Mitreva M."/>
            <person name="Pepin K.H."/>
            <person name="Mihindukulasuriya K.A."/>
            <person name="Fulton R."/>
            <person name="Fronick C."/>
            <person name="O'Laughlin M."/>
            <person name="Miner T."/>
            <person name="Herter B."/>
            <person name="Rosa B.A."/>
            <person name="Cordes M."/>
            <person name="Tomlinson C."/>
            <person name="Wollam A."/>
            <person name="Palsikar V.B."/>
            <person name="Mardis E.R."/>
            <person name="Wilson R.K."/>
        </authorList>
    </citation>
    <scope>NUCLEOTIDE SEQUENCE [LARGE SCALE GENOMIC DNA]</scope>
    <source>
        <strain evidence="13">GED7749B</strain>
    </source>
</reference>
<organism evidence="11 13">
    <name type="scientific">Heyndrickxia coagulans</name>
    <name type="common">Weizmannia coagulans</name>
    <dbReference type="NCBI Taxonomy" id="1398"/>
    <lineage>
        <taxon>Bacteria</taxon>
        <taxon>Bacillati</taxon>
        <taxon>Bacillota</taxon>
        <taxon>Bacilli</taxon>
        <taxon>Bacillales</taxon>
        <taxon>Bacillaceae</taxon>
        <taxon>Heyndrickxia</taxon>
    </lineage>
</organism>
<evidence type="ECO:0000256" key="4">
    <source>
        <dbReference type="ARBA" id="ARBA00022692"/>
    </source>
</evidence>
<dbReference type="GO" id="GO:0006865">
    <property type="term" value="P:amino acid transport"/>
    <property type="evidence" value="ECO:0007669"/>
    <property type="project" value="UniProtKB-KW"/>
</dbReference>
<dbReference type="FunFam" id="1.20.1740.10:FF:000001">
    <property type="entry name" value="Amino acid permease"/>
    <property type="match status" value="1"/>
</dbReference>
<comment type="subcellular location">
    <subcellularLocation>
        <location evidence="1">Cell membrane</location>
        <topology evidence="1">Multi-pass membrane protein</topology>
    </subcellularLocation>
</comment>
<sequence length="455" mass="50100">MDQSPNGQELSRGLKNRHIQLIAIGGAIGTGLFLGSGKSIHFAGPSIMLVYFVIGLALFFMMRALGELLMYKPITGSFTHFAETFIGPWAGFITGWTYWFCWIVTGIAEITAVGMYVQFWVPDLPQWIPALICVAVLFLINIATVKAFGEMEFWFAIIKVVTIIALIVIGILLVFAGFQSNGGHASFTNLWQHGGFFPNGSKGFLLAFEMAVFSFVGIELVGVTAGEAEDPSKTLPKAINQIPLRILLFYVGALFVIMSIYPWNRLNPDASPFVRVFADIGLPAAAGIINFVVLTSAASSCNSGIFSTSRMLYSLAEDGKAPKIFKKLNKRNVPAPALLGSTIMLLIGVMLNYFMKSTQVFTLVTSISSICFVWVWGVIMVAHLRFRKNMPEEAAKISFKLPFAPVINWIVLLFFVFVLVVLGIAKDTRVALFVTPVWFILLVIAYGLTRKKKSI</sequence>
<evidence type="ECO:0000256" key="1">
    <source>
        <dbReference type="ARBA" id="ARBA00004651"/>
    </source>
</evidence>
<dbReference type="RefSeq" id="WP_014096321.1">
    <property type="nucleotide sequence ID" value="NZ_CP010525.1"/>
</dbReference>
<accession>A0A0C5CSY6</accession>
<evidence type="ECO:0000256" key="2">
    <source>
        <dbReference type="ARBA" id="ARBA00022448"/>
    </source>
</evidence>
<feature type="transmembrane region" description="Helical" evidence="8">
    <location>
        <begin position="430"/>
        <end position="449"/>
    </location>
</feature>
<feature type="domain" description="Amino acid permease/ SLC12A" evidence="9">
    <location>
        <begin position="18"/>
        <end position="452"/>
    </location>
</feature>
<keyword evidence="2" id="KW-0813">Transport</keyword>
<evidence type="ECO:0000259" key="9">
    <source>
        <dbReference type="Pfam" id="PF00324"/>
    </source>
</evidence>
<keyword evidence="5" id="KW-0029">Amino-acid transport</keyword>
<dbReference type="Proteomes" id="UP000070376">
    <property type="component" value="Unassembled WGS sequence"/>
</dbReference>
<keyword evidence="6 8" id="KW-1133">Transmembrane helix</keyword>
<reference evidence="12" key="2">
    <citation type="submission" date="2015-01" db="EMBL/GenBank/DDBJ databases">
        <title>Comparative genome analysis of Bacillus coagulans HM-08, Clostridium butyricum HM-68, Bacillus subtilis HM-66 and Bacillus paralicheniformis BL-09.</title>
        <authorList>
            <person name="Zhang H."/>
        </authorList>
    </citation>
    <scope>NUCLEOTIDE SEQUENCE [LARGE SCALE GENOMIC DNA]</scope>
    <source>
        <strain evidence="12">HM-08</strain>
    </source>
</reference>
<reference evidence="10" key="1">
    <citation type="submission" date="2015-01" db="EMBL/GenBank/DDBJ databases">
        <title>Comparative genome analysis of Bacillus coagulans HM-08, Clostridium butyricum HM-68, Bacillus subtilis HM-66 and Bacillus licheniformis BL-09.</title>
        <authorList>
            <person name="Zhang H."/>
        </authorList>
    </citation>
    <scope>NUCLEOTIDE SEQUENCE [LARGE SCALE GENOMIC DNA]</scope>
    <source>
        <strain evidence="10">HM-08</strain>
    </source>
</reference>
<evidence type="ECO:0000256" key="8">
    <source>
        <dbReference type="SAM" id="Phobius"/>
    </source>
</evidence>
<dbReference type="Proteomes" id="UP000032024">
    <property type="component" value="Chromosome"/>
</dbReference>
<keyword evidence="4 8" id="KW-0812">Transmembrane</keyword>
<feature type="transmembrane region" description="Helical" evidence="8">
    <location>
        <begin position="284"/>
        <end position="306"/>
    </location>
</feature>
<dbReference type="Gene3D" id="1.20.1740.10">
    <property type="entry name" value="Amino acid/polyamine transporter I"/>
    <property type="match status" value="1"/>
</dbReference>
<dbReference type="EMBL" id="LRPN01000197">
    <property type="protein sequence ID" value="KWZ76543.1"/>
    <property type="molecule type" value="Genomic_DNA"/>
</dbReference>
<dbReference type="PIRSF" id="PIRSF006060">
    <property type="entry name" value="AA_transporter"/>
    <property type="match status" value="1"/>
</dbReference>
<keyword evidence="3" id="KW-1003">Cell membrane</keyword>
<dbReference type="GO" id="GO:0055085">
    <property type="term" value="P:transmembrane transport"/>
    <property type="evidence" value="ECO:0007669"/>
    <property type="project" value="InterPro"/>
</dbReference>
<evidence type="ECO:0000313" key="11">
    <source>
        <dbReference type="EMBL" id="KWZ76543.1"/>
    </source>
</evidence>
<feature type="transmembrane region" description="Helical" evidence="8">
    <location>
        <begin position="99"/>
        <end position="121"/>
    </location>
</feature>
<feature type="transmembrane region" description="Helical" evidence="8">
    <location>
        <begin position="46"/>
        <end position="65"/>
    </location>
</feature>
<feature type="transmembrane region" description="Helical" evidence="8">
    <location>
        <begin position="360"/>
        <end position="382"/>
    </location>
</feature>
<feature type="transmembrane region" description="Helical" evidence="8">
    <location>
        <begin position="127"/>
        <end position="145"/>
    </location>
</feature>
<dbReference type="EMBL" id="CP010525">
    <property type="protein sequence ID" value="AJO24567.1"/>
    <property type="molecule type" value="Genomic_DNA"/>
</dbReference>
<evidence type="ECO:0000256" key="3">
    <source>
        <dbReference type="ARBA" id="ARBA00022475"/>
    </source>
</evidence>
<feature type="transmembrane region" description="Helical" evidence="8">
    <location>
        <begin position="204"/>
        <end position="225"/>
    </location>
</feature>
<evidence type="ECO:0000313" key="10">
    <source>
        <dbReference type="EMBL" id="AJO24567.1"/>
    </source>
</evidence>
<evidence type="ECO:0000313" key="13">
    <source>
        <dbReference type="Proteomes" id="UP000070376"/>
    </source>
</evidence>
<feature type="transmembrane region" description="Helical" evidence="8">
    <location>
        <begin position="403"/>
        <end position="424"/>
    </location>
</feature>
<feature type="transmembrane region" description="Helical" evidence="8">
    <location>
        <begin position="21"/>
        <end position="40"/>
    </location>
</feature>
<dbReference type="AlphaFoldDB" id="A0A0C5CSY6"/>
<evidence type="ECO:0000256" key="6">
    <source>
        <dbReference type="ARBA" id="ARBA00022989"/>
    </source>
</evidence>
<dbReference type="PATRIC" id="fig|1398.18.peg.3728"/>
<proteinExistence type="predicted"/>
<name>A0A0C5CSY6_HEYCO</name>
<dbReference type="GeneID" id="93261056"/>
<dbReference type="InterPro" id="IPR004840">
    <property type="entry name" value="Amino_acid_permease_CS"/>
</dbReference>
<evidence type="ECO:0000256" key="5">
    <source>
        <dbReference type="ARBA" id="ARBA00022970"/>
    </source>
</evidence>
<feature type="transmembrane region" description="Helical" evidence="8">
    <location>
        <begin position="333"/>
        <end position="354"/>
    </location>
</feature>
<dbReference type="Pfam" id="PF00324">
    <property type="entry name" value="AA_permease"/>
    <property type="match status" value="1"/>
</dbReference>
<dbReference type="InterPro" id="IPR004841">
    <property type="entry name" value="AA-permease/SLC12A_dom"/>
</dbReference>
<protein>
    <submittedName>
        <fullName evidence="10">Amino acid permease</fullName>
    </submittedName>
    <submittedName>
        <fullName evidence="11">D-serine/D-alanine/glycine transporter</fullName>
    </submittedName>
</protein>
<dbReference type="PANTHER" id="PTHR43495">
    <property type="entry name" value="GABA PERMEASE"/>
    <property type="match status" value="1"/>
</dbReference>